<feature type="compositionally biased region" description="Basic and acidic residues" evidence="1">
    <location>
        <begin position="45"/>
        <end position="56"/>
    </location>
</feature>
<dbReference type="AlphaFoldDB" id="A0AAV4JU47"/>
<feature type="compositionally biased region" description="Basic and acidic residues" evidence="1">
    <location>
        <begin position="64"/>
        <end position="77"/>
    </location>
</feature>
<feature type="compositionally biased region" description="Polar residues" evidence="1">
    <location>
        <begin position="15"/>
        <end position="38"/>
    </location>
</feature>
<accession>A0AAV4JU47</accession>
<name>A0AAV4JU47_9GAST</name>
<sequence length="88" mass="9676">MGLSSVIAGPKKNVSWYQQPIPTGSQCLDKTIQDQSSTRRYRTSPRQEDTGPRQDDTGPPQEDTGPRQEDAGPRQDDAVCVGIDWVSS</sequence>
<reference evidence="2 3" key="1">
    <citation type="journal article" date="2021" name="Elife">
        <title>Chloroplast acquisition without the gene transfer in kleptoplastic sea slugs, Plakobranchus ocellatus.</title>
        <authorList>
            <person name="Maeda T."/>
            <person name="Takahashi S."/>
            <person name="Yoshida T."/>
            <person name="Shimamura S."/>
            <person name="Takaki Y."/>
            <person name="Nagai Y."/>
            <person name="Toyoda A."/>
            <person name="Suzuki Y."/>
            <person name="Arimoto A."/>
            <person name="Ishii H."/>
            <person name="Satoh N."/>
            <person name="Nishiyama T."/>
            <person name="Hasebe M."/>
            <person name="Maruyama T."/>
            <person name="Minagawa J."/>
            <person name="Obokata J."/>
            <person name="Shigenobu S."/>
        </authorList>
    </citation>
    <scope>NUCLEOTIDE SEQUENCE [LARGE SCALE GENOMIC DNA]</scope>
</reference>
<keyword evidence="3" id="KW-1185">Reference proteome</keyword>
<dbReference type="Proteomes" id="UP000762676">
    <property type="component" value="Unassembled WGS sequence"/>
</dbReference>
<organism evidence="2 3">
    <name type="scientific">Elysia marginata</name>
    <dbReference type="NCBI Taxonomy" id="1093978"/>
    <lineage>
        <taxon>Eukaryota</taxon>
        <taxon>Metazoa</taxon>
        <taxon>Spiralia</taxon>
        <taxon>Lophotrochozoa</taxon>
        <taxon>Mollusca</taxon>
        <taxon>Gastropoda</taxon>
        <taxon>Heterobranchia</taxon>
        <taxon>Euthyneura</taxon>
        <taxon>Panpulmonata</taxon>
        <taxon>Sacoglossa</taxon>
        <taxon>Placobranchoidea</taxon>
        <taxon>Plakobranchidae</taxon>
        <taxon>Elysia</taxon>
    </lineage>
</organism>
<dbReference type="EMBL" id="BMAT01003411">
    <property type="protein sequence ID" value="GFS24881.1"/>
    <property type="molecule type" value="Genomic_DNA"/>
</dbReference>
<feature type="region of interest" description="Disordered" evidence="1">
    <location>
        <begin position="1"/>
        <end position="88"/>
    </location>
</feature>
<gene>
    <name evidence="2" type="ORF">ElyMa_001673800</name>
</gene>
<protein>
    <submittedName>
        <fullName evidence="2">Uncharacterized protein</fullName>
    </submittedName>
</protein>
<evidence type="ECO:0000313" key="2">
    <source>
        <dbReference type="EMBL" id="GFS24881.1"/>
    </source>
</evidence>
<evidence type="ECO:0000313" key="3">
    <source>
        <dbReference type="Proteomes" id="UP000762676"/>
    </source>
</evidence>
<comment type="caution">
    <text evidence="2">The sequence shown here is derived from an EMBL/GenBank/DDBJ whole genome shotgun (WGS) entry which is preliminary data.</text>
</comment>
<evidence type="ECO:0000256" key="1">
    <source>
        <dbReference type="SAM" id="MobiDB-lite"/>
    </source>
</evidence>
<proteinExistence type="predicted"/>